<dbReference type="GO" id="GO:0016787">
    <property type="term" value="F:hydrolase activity"/>
    <property type="evidence" value="ECO:0007669"/>
    <property type="project" value="UniProtKB-UniRule"/>
</dbReference>
<comment type="caution">
    <text evidence="4">Lacks conserved residue(s) required for the propagation of feature annotation.</text>
</comment>
<dbReference type="PROSITE" id="PS51635">
    <property type="entry name" value="PNPLA"/>
    <property type="match status" value="1"/>
</dbReference>
<dbReference type="Gene3D" id="3.40.1090.10">
    <property type="entry name" value="Cytosolic phospholipase A2 catalytic domain"/>
    <property type="match status" value="2"/>
</dbReference>
<dbReference type="RefSeq" id="WP_133795426.1">
    <property type="nucleotide sequence ID" value="NZ_SOCA01000003.1"/>
</dbReference>
<dbReference type="InterPro" id="IPR050301">
    <property type="entry name" value="NTE"/>
</dbReference>
<feature type="active site" description="Nucleophile" evidence="4">
    <location>
        <position position="40"/>
    </location>
</feature>
<evidence type="ECO:0000313" key="6">
    <source>
        <dbReference type="EMBL" id="TDU71260.1"/>
    </source>
</evidence>
<dbReference type="EMBL" id="SOCA01000003">
    <property type="protein sequence ID" value="TDU71260.1"/>
    <property type="molecule type" value="Genomic_DNA"/>
</dbReference>
<evidence type="ECO:0000259" key="5">
    <source>
        <dbReference type="PROSITE" id="PS51635"/>
    </source>
</evidence>
<keyword evidence="1 4" id="KW-0378">Hydrolase</keyword>
<reference evidence="6 7" key="1">
    <citation type="submission" date="2019-03" db="EMBL/GenBank/DDBJ databases">
        <title>Genomic Encyclopedia of Archaeal and Bacterial Type Strains, Phase II (KMG-II): from individual species to whole genera.</title>
        <authorList>
            <person name="Goeker M."/>
        </authorList>
    </citation>
    <scope>NUCLEOTIDE SEQUENCE [LARGE SCALE GENOMIC DNA]</scope>
    <source>
        <strain evidence="6 7">ATCC 25309</strain>
    </source>
</reference>
<feature type="active site" description="Proton acceptor" evidence="4">
    <location>
        <position position="166"/>
    </location>
</feature>
<dbReference type="AlphaFoldDB" id="A0A4R7RZ90"/>
<organism evidence="6 7">
    <name type="scientific">Prosthecobacter fusiformis</name>
    <dbReference type="NCBI Taxonomy" id="48464"/>
    <lineage>
        <taxon>Bacteria</taxon>
        <taxon>Pseudomonadati</taxon>
        <taxon>Verrucomicrobiota</taxon>
        <taxon>Verrucomicrobiia</taxon>
        <taxon>Verrucomicrobiales</taxon>
        <taxon>Verrucomicrobiaceae</taxon>
        <taxon>Prosthecobacter</taxon>
    </lineage>
</organism>
<dbReference type="PANTHER" id="PTHR14226">
    <property type="entry name" value="NEUROPATHY TARGET ESTERASE/SWISS CHEESE D.MELANOGASTER"/>
    <property type="match status" value="1"/>
</dbReference>
<dbReference type="Pfam" id="PF01734">
    <property type="entry name" value="Patatin"/>
    <property type="match status" value="1"/>
</dbReference>
<dbReference type="GO" id="GO:0016042">
    <property type="term" value="P:lipid catabolic process"/>
    <property type="evidence" value="ECO:0007669"/>
    <property type="project" value="UniProtKB-UniRule"/>
</dbReference>
<accession>A0A4R7RZ90</accession>
<dbReference type="Proteomes" id="UP000295662">
    <property type="component" value="Unassembled WGS sequence"/>
</dbReference>
<dbReference type="OrthoDB" id="4080114at2"/>
<evidence type="ECO:0000256" key="1">
    <source>
        <dbReference type="ARBA" id="ARBA00022801"/>
    </source>
</evidence>
<feature type="short sequence motif" description="GXSXG" evidence="4">
    <location>
        <begin position="38"/>
        <end position="42"/>
    </location>
</feature>
<keyword evidence="2 4" id="KW-0442">Lipid degradation</keyword>
<evidence type="ECO:0000256" key="4">
    <source>
        <dbReference type="PROSITE-ProRule" id="PRU01161"/>
    </source>
</evidence>
<sequence>MKNRIAISLGSSFLGFATHAGFMARLHSLGVRPVAVGGSSAGAIAAGLYASGLPQEEIRKTVLAHRFRRSFVRRTPWLTHYLRNTFNGQGVGAFKTDGAIAYLENVLGKRDIESLPGPRFMAAVSNLETCSTHFITSGPLAPAMIASCCIPTVFAPVTHQGMVCFDGGVAHEAPIDPWLDDDDIDLIVMHRVTHTEAPAPRLFPFNFFHLASKAHECASEQLQEYRIRLAAHHGKKVLVTRTVHSRPVTFSGREMPNYYAAGEAQAQNLYDTQLKDLL</sequence>
<gene>
    <name evidence="6" type="ORF">EI77_02382</name>
</gene>
<protein>
    <submittedName>
        <fullName evidence="6">Patatin-like phospholipase</fullName>
    </submittedName>
</protein>
<proteinExistence type="predicted"/>
<evidence type="ECO:0000313" key="7">
    <source>
        <dbReference type="Proteomes" id="UP000295662"/>
    </source>
</evidence>
<dbReference type="InterPro" id="IPR016035">
    <property type="entry name" value="Acyl_Trfase/lysoPLipase"/>
</dbReference>
<dbReference type="SUPFAM" id="SSF52151">
    <property type="entry name" value="FabD/lysophospholipase-like"/>
    <property type="match status" value="1"/>
</dbReference>
<keyword evidence="7" id="KW-1185">Reference proteome</keyword>
<evidence type="ECO:0000256" key="2">
    <source>
        <dbReference type="ARBA" id="ARBA00022963"/>
    </source>
</evidence>
<dbReference type="PANTHER" id="PTHR14226:SF78">
    <property type="entry name" value="SLR0060 PROTEIN"/>
    <property type="match status" value="1"/>
</dbReference>
<dbReference type="InterPro" id="IPR002641">
    <property type="entry name" value="PNPLA_dom"/>
</dbReference>
<feature type="domain" description="PNPLA" evidence="5">
    <location>
        <begin position="7"/>
        <end position="179"/>
    </location>
</feature>
<feature type="short sequence motif" description="DGA/G" evidence="4">
    <location>
        <begin position="166"/>
        <end position="168"/>
    </location>
</feature>
<evidence type="ECO:0000256" key="3">
    <source>
        <dbReference type="ARBA" id="ARBA00023098"/>
    </source>
</evidence>
<name>A0A4R7RZ90_9BACT</name>
<comment type="caution">
    <text evidence="6">The sequence shown here is derived from an EMBL/GenBank/DDBJ whole genome shotgun (WGS) entry which is preliminary data.</text>
</comment>
<keyword evidence="3 4" id="KW-0443">Lipid metabolism</keyword>